<dbReference type="InterPro" id="IPR050887">
    <property type="entry name" value="Beta-mannosidase_GH2"/>
</dbReference>
<dbReference type="PANTHER" id="PTHR43730:SF1">
    <property type="entry name" value="BETA-MANNOSIDASE"/>
    <property type="match status" value="1"/>
</dbReference>
<keyword evidence="6" id="KW-1185">Reference proteome</keyword>
<dbReference type="InterPro" id="IPR036156">
    <property type="entry name" value="Beta-gal/glucu_dom_sf"/>
</dbReference>
<reference evidence="5" key="1">
    <citation type="journal article" date="2023" name="Insect Mol. Biol.">
        <title>Genome sequencing provides insights into the evolution of gene families encoding plant cell wall-degrading enzymes in longhorned beetles.</title>
        <authorList>
            <person name="Shin N.R."/>
            <person name="Okamura Y."/>
            <person name="Kirsch R."/>
            <person name="Pauchet Y."/>
        </authorList>
    </citation>
    <scope>NUCLEOTIDE SEQUENCE</scope>
    <source>
        <strain evidence="5">MMC_N1</strain>
    </source>
</reference>
<evidence type="ECO:0008006" key="7">
    <source>
        <dbReference type="Google" id="ProtNLM"/>
    </source>
</evidence>
<dbReference type="InterPro" id="IPR013783">
    <property type="entry name" value="Ig-like_fold"/>
</dbReference>
<keyword evidence="2" id="KW-0378">Hydrolase</keyword>
<dbReference type="SUPFAM" id="SSF49303">
    <property type="entry name" value="beta-Galactosidase/glucuronidase domain"/>
    <property type="match status" value="2"/>
</dbReference>
<evidence type="ECO:0000256" key="2">
    <source>
        <dbReference type="ARBA" id="ARBA00023295"/>
    </source>
</evidence>
<dbReference type="Gene3D" id="2.60.40.10">
    <property type="entry name" value="Immunoglobulins"/>
    <property type="match status" value="2"/>
</dbReference>
<feature type="domain" description="Beta-mannosidase Ig-fold" evidence="3">
    <location>
        <begin position="428"/>
        <end position="503"/>
    </location>
</feature>
<evidence type="ECO:0000313" key="6">
    <source>
        <dbReference type="Proteomes" id="UP001162164"/>
    </source>
</evidence>
<proteinExistence type="inferred from homology"/>
<evidence type="ECO:0000259" key="4">
    <source>
        <dbReference type="Pfam" id="PF17786"/>
    </source>
</evidence>
<organism evidence="5 6">
    <name type="scientific">Molorchus minor</name>
    <dbReference type="NCBI Taxonomy" id="1323400"/>
    <lineage>
        <taxon>Eukaryota</taxon>
        <taxon>Metazoa</taxon>
        <taxon>Ecdysozoa</taxon>
        <taxon>Arthropoda</taxon>
        <taxon>Hexapoda</taxon>
        <taxon>Insecta</taxon>
        <taxon>Pterygota</taxon>
        <taxon>Neoptera</taxon>
        <taxon>Endopterygota</taxon>
        <taxon>Coleoptera</taxon>
        <taxon>Polyphaga</taxon>
        <taxon>Cucujiformia</taxon>
        <taxon>Chrysomeloidea</taxon>
        <taxon>Cerambycidae</taxon>
        <taxon>Lamiinae</taxon>
        <taxon>Monochamini</taxon>
        <taxon>Molorchus</taxon>
    </lineage>
</organism>
<protein>
    <recommendedName>
        <fullName evidence="7">Beta-mannosidase</fullName>
    </recommendedName>
</protein>
<feature type="domain" description="Mannosidase Ig/CBM-like" evidence="4">
    <location>
        <begin position="320"/>
        <end position="418"/>
    </location>
</feature>
<dbReference type="InterPro" id="IPR041625">
    <property type="entry name" value="Beta-mannosidase_Ig"/>
</dbReference>
<dbReference type="Gene3D" id="3.20.20.80">
    <property type="entry name" value="Glycosidases"/>
    <property type="match status" value="1"/>
</dbReference>
<dbReference type="InterPro" id="IPR017853">
    <property type="entry name" value="GH"/>
</dbReference>
<accession>A0ABQ9K5L9</accession>
<name>A0ABQ9K5L9_9CUCU</name>
<dbReference type="Pfam" id="PF17753">
    <property type="entry name" value="Ig_mannosidase"/>
    <property type="match status" value="1"/>
</dbReference>
<keyword evidence="2" id="KW-0326">Glycosidase</keyword>
<sequence>MNMLRVWGGGVYESDYFYDLADELGILIWQDFMFACSLYPSNENFLSNVIDEVRHQVKRLTSHASIALFSGNNENEGALADNWYGTQDNFERYKEDYVKLYVDTIRTEYLRLTNERGIFITSSPTNGKETETEGYVSSQPGSAFYGDVHYYNYILDSCDSNIYPIPRFASEYGYQALPSVESLLTATNNVSDLDLNGEFMDHRQHHPSGNLQMKLLVDFQFSLPSESSPNYYKAFIYYSQILSALSIKIETEHYRRYRGIINDNGQGNTMGALYWQLNDVWVAPTWSSIDFTGRWKMLQYYVGDFFAPIIITGHINAARTLEIYVVSDLLSPVANVTASILVYKWDSLEIAFSEDLNLDLESGKSHPIKSFIIDDYLSENGCGTEEDARQNCFIYLTLFKEGSRIAPDNYVLPDKIKNSVPQEPSVEIGSVKRISDDEEIYEINITTDKIALFVWLESGAIRGKFSENGFLQVTSERTVYFYSEESTSEDELKQVLTITNLLDKQYFEN</sequence>
<evidence type="ECO:0000256" key="1">
    <source>
        <dbReference type="ARBA" id="ARBA00007401"/>
    </source>
</evidence>
<evidence type="ECO:0000313" key="5">
    <source>
        <dbReference type="EMBL" id="KAJ8985911.1"/>
    </source>
</evidence>
<dbReference type="SUPFAM" id="SSF51445">
    <property type="entry name" value="(Trans)glycosidases"/>
    <property type="match status" value="1"/>
</dbReference>
<evidence type="ECO:0000259" key="3">
    <source>
        <dbReference type="Pfam" id="PF17753"/>
    </source>
</evidence>
<gene>
    <name evidence="5" type="ORF">NQ317_010668</name>
</gene>
<comment type="caution">
    <text evidence="5">The sequence shown here is derived from an EMBL/GenBank/DDBJ whole genome shotgun (WGS) entry which is preliminary data.</text>
</comment>
<dbReference type="Proteomes" id="UP001162164">
    <property type="component" value="Unassembled WGS sequence"/>
</dbReference>
<dbReference type="Pfam" id="PF17786">
    <property type="entry name" value="Mannosidase_ig"/>
    <property type="match status" value="1"/>
</dbReference>
<dbReference type="PANTHER" id="PTHR43730">
    <property type="entry name" value="BETA-MANNOSIDASE"/>
    <property type="match status" value="1"/>
</dbReference>
<comment type="similarity">
    <text evidence="1">Belongs to the glycosyl hydrolase 2 family.</text>
</comment>
<dbReference type="InterPro" id="IPR041447">
    <property type="entry name" value="Mannosidase_ig"/>
</dbReference>
<dbReference type="EMBL" id="JAPWTJ010000005">
    <property type="protein sequence ID" value="KAJ8985911.1"/>
    <property type="molecule type" value="Genomic_DNA"/>
</dbReference>